<dbReference type="GO" id="GO:0000932">
    <property type="term" value="C:P-body"/>
    <property type="evidence" value="ECO:0007669"/>
    <property type="project" value="TreeGrafter"/>
</dbReference>
<feature type="non-terminal residue" evidence="4">
    <location>
        <position position="1"/>
    </location>
</feature>
<accession>A0A8T2IEM3</accession>
<evidence type="ECO:0000256" key="1">
    <source>
        <dbReference type="ARBA" id="ARBA00004496"/>
    </source>
</evidence>
<dbReference type="Gene3D" id="6.10.140.2030">
    <property type="match status" value="1"/>
</dbReference>
<organism evidence="4 5">
    <name type="scientific">Hymenochirus boettgeri</name>
    <name type="common">Congo dwarf clawed frog</name>
    <dbReference type="NCBI Taxonomy" id="247094"/>
    <lineage>
        <taxon>Eukaryota</taxon>
        <taxon>Metazoa</taxon>
        <taxon>Chordata</taxon>
        <taxon>Craniata</taxon>
        <taxon>Vertebrata</taxon>
        <taxon>Euteleostomi</taxon>
        <taxon>Amphibia</taxon>
        <taxon>Batrachia</taxon>
        <taxon>Anura</taxon>
        <taxon>Pipoidea</taxon>
        <taxon>Pipidae</taxon>
        <taxon>Pipinae</taxon>
        <taxon>Hymenochirus</taxon>
    </lineage>
</organism>
<proteinExistence type="predicted"/>
<evidence type="ECO:0000313" key="4">
    <source>
        <dbReference type="EMBL" id="KAG8431425.1"/>
    </source>
</evidence>
<dbReference type="AlphaFoldDB" id="A0A8T2IEM3"/>
<keyword evidence="5" id="KW-1185">Reference proteome</keyword>
<evidence type="ECO:0000256" key="3">
    <source>
        <dbReference type="SAM" id="MobiDB-lite"/>
    </source>
</evidence>
<feature type="non-terminal residue" evidence="4">
    <location>
        <position position="362"/>
    </location>
</feature>
<dbReference type="EMBL" id="JAACNH010000206">
    <property type="protein sequence ID" value="KAG8431425.1"/>
    <property type="molecule type" value="Genomic_DNA"/>
</dbReference>
<dbReference type="InterPro" id="IPR010334">
    <property type="entry name" value="Dcp1"/>
</dbReference>
<dbReference type="Proteomes" id="UP000812440">
    <property type="component" value="Unassembled WGS sequence"/>
</dbReference>
<protein>
    <submittedName>
        <fullName evidence="4">Uncharacterized protein</fullName>
    </submittedName>
</protein>
<dbReference type="GO" id="GO:0008047">
    <property type="term" value="F:enzyme activator activity"/>
    <property type="evidence" value="ECO:0007669"/>
    <property type="project" value="InterPro"/>
</dbReference>
<evidence type="ECO:0000256" key="2">
    <source>
        <dbReference type="ARBA" id="ARBA00022490"/>
    </source>
</evidence>
<comment type="caution">
    <text evidence="4">The sequence shown here is derived from an EMBL/GenBank/DDBJ whole genome shotgun (WGS) entry which is preliminary data.</text>
</comment>
<name>A0A8T2IEM3_9PIPI</name>
<keyword evidence="2" id="KW-0963">Cytoplasm</keyword>
<feature type="compositionally biased region" description="Polar residues" evidence="3">
    <location>
        <begin position="335"/>
        <end position="349"/>
    </location>
</feature>
<feature type="region of interest" description="Disordered" evidence="3">
    <location>
        <begin position="322"/>
        <end position="349"/>
    </location>
</feature>
<dbReference type="OrthoDB" id="440673at2759"/>
<comment type="subcellular location">
    <subcellularLocation>
        <location evidence="1">Cytoplasm</location>
    </subcellularLocation>
</comment>
<dbReference type="GO" id="GO:0031087">
    <property type="term" value="P:deadenylation-independent decapping of nuclear-transcribed mRNA"/>
    <property type="evidence" value="ECO:0007669"/>
    <property type="project" value="TreeGrafter"/>
</dbReference>
<evidence type="ECO:0000313" key="5">
    <source>
        <dbReference type="Proteomes" id="UP000812440"/>
    </source>
</evidence>
<gene>
    <name evidence="4" type="ORF">GDO86_018796</name>
</gene>
<reference evidence="4" key="1">
    <citation type="thesis" date="2020" institute="ProQuest LLC" country="789 East Eisenhower Parkway, Ann Arbor, MI, USA">
        <title>Comparative Genomics and Chromosome Evolution.</title>
        <authorList>
            <person name="Mudd A.B."/>
        </authorList>
    </citation>
    <scope>NUCLEOTIDE SEQUENCE</scope>
    <source>
        <strain evidence="4">Female2</strain>
        <tissue evidence="4">Blood</tissue>
    </source>
</reference>
<dbReference type="GO" id="GO:0000290">
    <property type="term" value="P:deadenylation-dependent decapping of nuclear-transcribed mRNA"/>
    <property type="evidence" value="ECO:0007669"/>
    <property type="project" value="InterPro"/>
</dbReference>
<dbReference type="PANTHER" id="PTHR16290">
    <property type="entry name" value="TRANSCRIPTION FACTOR SMIF DECAPPING ENZYME DCP1"/>
    <property type="match status" value="1"/>
</dbReference>
<dbReference type="PANTHER" id="PTHR16290:SF4">
    <property type="entry name" value="MRNA-DECAPPING ENZYME 1A"/>
    <property type="match status" value="1"/>
</dbReference>
<sequence length="362" mass="39068">TIYSIWFYDKDDCQRISKLMMQVVQQESEKAKKRKSQSAVNGSAQCSIDILEMLSKAKNEYEQAFPAVQRHLTVEELFGTSLQKEQPPPACHNADTGHPLYFPGCEQPKPVVVKAGCTNFNSIASDFSQSGSMAAPLSTSQSDSSRVANLIRLSPSLSFVSGSECSSVPMVSSNPTYVLNTVKSVPRQISPLISQPVPDQPLLPPLVPITVGSAGNTLQSSTNLLHKLKLTSQVEPACAPATVKSNMAPTFSSTLNQLATPDSFKGRNLLISPLQTGLDKKDCDHLPQPKSLPNVVATLQYVCPTSTVTSSVLLSPSVFEQSVQKSTGQEEKSGTPPNDTTNDSNLPLNKSQLQETLIHLIK</sequence>
<dbReference type="GO" id="GO:0003729">
    <property type="term" value="F:mRNA binding"/>
    <property type="evidence" value="ECO:0007669"/>
    <property type="project" value="TreeGrafter"/>
</dbReference>